<accession>A0ACB7F6R3</accession>
<gene>
    <name evidence="1" type="primary">FFAR2.2</name>
    <name evidence="1" type="ORF">GBF38_013935</name>
</gene>
<reference evidence="1" key="1">
    <citation type="submission" date="2020-04" db="EMBL/GenBank/DDBJ databases">
        <title>A chromosome-scale assembly and high-density genetic map of the yellow drum (Nibea albiflora) genome.</title>
        <authorList>
            <person name="Xu D."/>
            <person name="Zhang W."/>
            <person name="Chen R."/>
            <person name="Tan P."/>
            <person name="Wang L."/>
            <person name="Song H."/>
            <person name="Tian L."/>
            <person name="Zhu Q."/>
            <person name="Wang B."/>
        </authorList>
    </citation>
    <scope>NUCLEOTIDE SEQUENCE</scope>
    <source>
        <strain evidence="1">ZJHYS-2018</strain>
    </source>
</reference>
<keyword evidence="2" id="KW-1185">Reference proteome</keyword>
<protein>
    <submittedName>
        <fullName evidence="1">Free fatty acid receptor 2</fullName>
    </submittedName>
</protein>
<organism evidence="1 2">
    <name type="scientific">Nibea albiflora</name>
    <name type="common">Yellow drum</name>
    <name type="synonym">Corvina albiflora</name>
    <dbReference type="NCBI Taxonomy" id="240163"/>
    <lineage>
        <taxon>Eukaryota</taxon>
        <taxon>Metazoa</taxon>
        <taxon>Chordata</taxon>
        <taxon>Craniata</taxon>
        <taxon>Vertebrata</taxon>
        <taxon>Euteleostomi</taxon>
        <taxon>Actinopterygii</taxon>
        <taxon>Neopterygii</taxon>
        <taxon>Teleostei</taxon>
        <taxon>Neoteleostei</taxon>
        <taxon>Acanthomorphata</taxon>
        <taxon>Eupercaria</taxon>
        <taxon>Sciaenidae</taxon>
        <taxon>Nibea</taxon>
    </lineage>
</organism>
<evidence type="ECO:0000313" key="2">
    <source>
        <dbReference type="Proteomes" id="UP000805704"/>
    </source>
</evidence>
<evidence type="ECO:0000313" key="1">
    <source>
        <dbReference type="EMBL" id="KAG8009874.1"/>
    </source>
</evidence>
<comment type="caution">
    <text evidence="1">The sequence shown here is derived from an EMBL/GenBank/DDBJ whole genome shotgun (WGS) entry which is preliminary data.</text>
</comment>
<dbReference type="EMBL" id="CM024804">
    <property type="protein sequence ID" value="KAG8009874.1"/>
    <property type="molecule type" value="Genomic_DNA"/>
</dbReference>
<sequence length="1299" mass="141933">MELLQSLFLSLILCLVLLSARVLAQNQVQIQFQTDPLLVQTGTEVVFTVLTVSQVLSMTWQYKGVTLGLYAGGAPVVNPVAQFEGRITISATQLRIGGAQLRDAGNYTVEVTPTATTGLAANSRSIQLRVFDAVAGVSLFVPSIAVEGRNVSLQCTWTAGTEITVQWGKGGTAITADSRITISDGSLVINPARRGDAGEYSCTVSNPVSAQTATQSLTIYYGPDTPVLTKEAPKECVGGGDVLVGQTVRLTCMSDSLPPALFSWQRDGQSVASGQPDSGVLSLQTFSTNESGRYVCTARNSITGGTSEQGTDLAVVATCLNGGEVAGIVIGCVLLIIIIILLILLIICLVRRRRAYAMVLKGFSQINPLISSFFCCLFSPSAHFSSAPIKPADPQPNGARDLGQGPHPPVDHLYTRHPDRLYTTARENRGNTRPEPPLYNPHNSGTQQHNGRIHADRLPHSSVHNSNSFPHNGIDNPAFTHSDVQNANTLPNMQQQNPNIIIQTGAPQGGAQPPAVHVSLNTLPRTAEQNSNAQMPTIHLNLNSFSTNGQQTQQDNSLPFTANDVSQNQQNLIRTEQSSPRVPSGQSYRSDPRMHSHIDAGLIPNGYTQSNNTSQRNANTQTYQRELESHGRSDRNSGRHDTAASSSLQQMPWDHLRGTPAYPAGTLQRRQTSSQYTSDTTDYTTHPPIREERMPSRSQSRPPSQTTLRGRAPLRQDVPSVVRQIRSRSLDLLDPNTGRITQLEAAHHTPRSPRTHRESAQRDIRGSPSSQTALRQKATHSSNPQAKPLMSQQASVGRSAVSQRLMTQQGLTAPQGADTRALADPNHLPQAHMAQQHRAAPNQKSPRGLGTQTQPVIHDANQPRQGGAAPVPFSSAQHNPSHLTQAALTAHAERAKTFENRREQTQAALFHHGPQARAPAAGAHHPPTPPPVIPITQFQTLPKKRVEHKSPARGPQPPKPPVNMPVAQRPTQVKHHHGVQHHAATMPAHHHHHPGNGHMHVSPHRHAHTHGHGNRHPAHFTHPQQMQEVMDNMLWEMPYVLCPLSGFVFYMTIYNSTFFLTAVSVERYLGVAFPIQHTLKRRPIYAVAASLFFWIFSILNLSIVYIVPLISPDHSHQSLASHHNVSATPAPVAERKVCYENFTEAQLNVLLPVRLELCIVLFCIPFLICSYCYINFIRILSKLQHLDHRRRNRAIGMALGTLLVFALCFGPYNVSHVVGFITWKSPNWRDKALLCSTFNACLDPLIFYLSSSAVRGTVGSMLKGAKSRLNRFISCPAFCSMGGGNSESSKEKGSSTNTI</sequence>
<dbReference type="Proteomes" id="UP000805704">
    <property type="component" value="Chromosome 16"/>
</dbReference>
<keyword evidence="1" id="KW-0675">Receptor</keyword>
<name>A0ACB7F6R3_NIBAL</name>
<proteinExistence type="predicted"/>